<dbReference type="CDD" id="cd02236">
    <property type="entry name" value="cupin_CV2614-like"/>
    <property type="match status" value="1"/>
</dbReference>
<dbReference type="STRING" id="1285242.A6A04_02325"/>
<dbReference type="InterPro" id="IPR014710">
    <property type="entry name" value="RmlC-like_jellyroll"/>
</dbReference>
<gene>
    <name evidence="3" type="ORF">A6A04_02325</name>
</gene>
<dbReference type="PANTHER" id="PTHR38599:SF1">
    <property type="entry name" value="CUPIN DOMAIN PROTEIN (AFU_ORTHOLOGUE AFUA_3G13620)"/>
    <property type="match status" value="1"/>
</dbReference>
<evidence type="ECO:0000259" key="2">
    <source>
        <dbReference type="Pfam" id="PF07883"/>
    </source>
</evidence>
<evidence type="ECO:0000313" key="3">
    <source>
        <dbReference type="EMBL" id="OAN50375.1"/>
    </source>
</evidence>
<accession>A0A178MQM5</accession>
<keyword evidence="4" id="KW-1185">Reference proteome</keyword>
<dbReference type="SUPFAM" id="SSF51182">
    <property type="entry name" value="RmlC-like cupins"/>
    <property type="match status" value="1"/>
</dbReference>
<evidence type="ECO:0000313" key="4">
    <source>
        <dbReference type="Proteomes" id="UP000078428"/>
    </source>
</evidence>
<feature type="chain" id="PRO_5008092151" evidence="1">
    <location>
        <begin position="23"/>
        <end position="139"/>
    </location>
</feature>
<name>A0A178MQM5_9PROT</name>
<sequence length="139" mass="14644">MRLGFVITITMISIMQPRLVAAAEVYPTQELFSTSTTVVGEPIAYPATGPAKVTTQIVTIAPGAETVPHHHPAPMVAYILDGEVTVDYGPKGKRVFRRGDAFVEAMAVSHKGVNTGTVPVRILAISMGAEGTANAVADR</sequence>
<keyword evidence="1" id="KW-0732">Signal</keyword>
<dbReference type="Proteomes" id="UP000078428">
    <property type="component" value="Unassembled WGS sequence"/>
</dbReference>
<protein>
    <submittedName>
        <fullName evidence="3">Cupin</fullName>
    </submittedName>
</protein>
<dbReference type="PANTHER" id="PTHR38599">
    <property type="entry name" value="CUPIN DOMAIN PROTEIN (AFU_ORTHOLOGUE AFUA_3G13620)"/>
    <property type="match status" value="1"/>
</dbReference>
<dbReference type="EMBL" id="LWQT01000055">
    <property type="protein sequence ID" value="OAN50375.1"/>
    <property type="molecule type" value="Genomic_DNA"/>
</dbReference>
<evidence type="ECO:0000256" key="1">
    <source>
        <dbReference type="SAM" id="SignalP"/>
    </source>
</evidence>
<dbReference type="AlphaFoldDB" id="A0A178MQM5"/>
<feature type="signal peptide" evidence="1">
    <location>
        <begin position="1"/>
        <end position="22"/>
    </location>
</feature>
<comment type="caution">
    <text evidence="3">The sequence shown here is derived from an EMBL/GenBank/DDBJ whole genome shotgun (WGS) entry which is preliminary data.</text>
</comment>
<reference evidence="3 4" key="1">
    <citation type="submission" date="2016-04" db="EMBL/GenBank/DDBJ databases">
        <title>Draft genome sequence of freshwater magnetotactic bacteria Magnetospirillum marisnigri SP-1 and Magnetospirillum moscoviense BB-1.</title>
        <authorList>
            <person name="Koziaeva V."/>
            <person name="Dziuba M.V."/>
            <person name="Ivanov T.M."/>
            <person name="Kuznetsov B."/>
            <person name="Grouzdev D.S."/>
        </authorList>
    </citation>
    <scope>NUCLEOTIDE SEQUENCE [LARGE SCALE GENOMIC DNA]</scope>
    <source>
        <strain evidence="3 4">SP-1</strain>
    </source>
</reference>
<dbReference type="Pfam" id="PF07883">
    <property type="entry name" value="Cupin_2"/>
    <property type="match status" value="1"/>
</dbReference>
<organism evidence="3 4">
    <name type="scientific">Paramagnetospirillum marisnigri</name>
    <dbReference type="NCBI Taxonomy" id="1285242"/>
    <lineage>
        <taxon>Bacteria</taxon>
        <taxon>Pseudomonadati</taxon>
        <taxon>Pseudomonadota</taxon>
        <taxon>Alphaproteobacteria</taxon>
        <taxon>Rhodospirillales</taxon>
        <taxon>Magnetospirillaceae</taxon>
        <taxon>Paramagnetospirillum</taxon>
    </lineage>
</organism>
<dbReference type="InterPro" id="IPR013096">
    <property type="entry name" value="Cupin_2"/>
</dbReference>
<dbReference type="InterPro" id="IPR011051">
    <property type="entry name" value="RmlC_Cupin_sf"/>
</dbReference>
<feature type="domain" description="Cupin type-2" evidence="2">
    <location>
        <begin position="57"/>
        <end position="125"/>
    </location>
</feature>
<dbReference type="Gene3D" id="2.60.120.10">
    <property type="entry name" value="Jelly Rolls"/>
    <property type="match status" value="1"/>
</dbReference>
<proteinExistence type="predicted"/>